<evidence type="ECO:0000256" key="6">
    <source>
        <dbReference type="SAM" id="MobiDB-lite"/>
    </source>
</evidence>
<dbReference type="InterPro" id="IPR000277">
    <property type="entry name" value="Cys/Met-Metab_PyrdxlP-dep_enz"/>
</dbReference>
<gene>
    <name evidence="7" type="ORF">CJ305_06875</name>
</gene>
<evidence type="ECO:0000313" key="8">
    <source>
        <dbReference type="Proteomes" id="UP000229433"/>
    </source>
</evidence>
<feature type="region of interest" description="Disordered" evidence="6">
    <location>
        <begin position="1"/>
        <end position="20"/>
    </location>
</feature>
<evidence type="ECO:0000256" key="4">
    <source>
        <dbReference type="PIRSR" id="PIRSR001434-2"/>
    </source>
</evidence>
<protein>
    <submittedName>
        <fullName evidence="7">Cystathionine gamma-synthase</fullName>
    </submittedName>
</protein>
<dbReference type="InterPro" id="IPR015422">
    <property type="entry name" value="PyrdxlP-dep_Trfase_small"/>
</dbReference>
<accession>A0A2G1VSE3</accession>
<dbReference type="GO" id="GO:0030170">
    <property type="term" value="F:pyridoxal phosphate binding"/>
    <property type="evidence" value="ECO:0007669"/>
    <property type="project" value="InterPro"/>
</dbReference>
<dbReference type="SUPFAM" id="SSF53383">
    <property type="entry name" value="PLP-dependent transferases"/>
    <property type="match status" value="1"/>
</dbReference>
<dbReference type="Proteomes" id="UP000229433">
    <property type="component" value="Unassembled WGS sequence"/>
</dbReference>
<dbReference type="FunFam" id="3.40.640.10:FF:000009">
    <property type="entry name" value="Cystathionine gamma-synthase homolog"/>
    <property type="match status" value="1"/>
</dbReference>
<dbReference type="Pfam" id="PF01053">
    <property type="entry name" value="Cys_Met_Meta_PP"/>
    <property type="match status" value="1"/>
</dbReference>
<sequence>MKFNTKTIHGGQHNTDPAYGSVMPPIYQTSTYSQTTPGGHKGFEYSRSGNPTRKALEDALASIENGEFGLAFGSGLAAIDAVLKLFKPGDEIISTNDLYGGSYRLFTKIFEDFGLKFHFVAMQDTSKIEAAITDKTKLIWVETPTNPMMNIIDIEAVSKVAKAHNLLLAVDNTFATPYLQQPLDLGADIVMHSVTKYLGGHSDLVMGGLVVRDKELADKLYFIQNASGAVCGPQDSFLALRGIKTLHVRLQRHCENGKAVAHFLKSHPKVDKVYWPGFEDHPNHDVAKKQMKDFGGMVSFTTKNDSLQGAVEVVEKLKVFTLAESLGGVESLAGHPASMTHASIPKEERQKTGIKDSLIRLSVGIEDAEDLLEDLKQALG</sequence>
<dbReference type="InterPro" id="IPR015421">
    <property type="entry name" value="PyrdxlP-dep_Trfase_major"/>
</dbReference>
<dbReference type="GO" id="GO:0019346">
    <property type="term" value="P:transsulfuration"/>
    <property type="evidence" value="ECO:0007669"/>
    <property type="project" value="InterPro"/>
</dbReference>
<feature type="compositionally biased region" description="Polar residues" evidence="6">
    <location>
        <begin position="1"/>
        <end position="15"/>
    </location>
</feature>
<evidence type="ECO:0000256" key="3">
    <source>
        <dbReference type="ARBA" id="ARBA00022898"/>
    </source>
</evidence>
<dbReference type="NCBIfam" id="NF005871">
    <property type="entry name" value="PRK07811.1"/>
    <property type="match status" value="1"/>
</dbReference>
<proteinExistence type="inferred from homology"/>
<dbReference type="GO" id="GO:0005737">
    <property type="term" value="C:cytoplasm"/>
    <property type="evidence" value="ECO:0007669"/>
    <property type="project" value="TreeGrafter"/>
</dbReference>
<dbReference type="CDD" id="cd00614">
    <property type="entry name" value="CGS_like"/>
    <property type="match status" value="1"/>
</dbReference>
<dbReference type="InterPro" id="IPR015424">
    <property type="entry name" value="PyrdxlP-dep_Trfase"/>
</dbReference>
<dbReference type="Gene3D" id="3.90.1150.10">
    <property type="entry name" value="Aspartate Aminotransferase, domain 1"/>
    <property type="match status" value="1"/>
</dbReference>
<dbReference type="GO" id="GO:0019343">
    <property type="term" value="P:cysteine biosynthetic process via cystathionine"/>
    <property type="evidence" value="ECO:0007669"/>
    <property type="project" value="TreeGrafter"/>
</dbReference>
<dbReference type="GO" id="GO:0004123">
    <property type="term" value="F:cystathionine gamma-lyase activity"/>
    <property type="evidence" value="ECO:0007669"/>
    <property type="project" value="TreeGrafter"/>
</dbReference>
<organism evidence="7 8">
    <name type="scientific">Leeuwenhoekiella nanhaiensis</name>
    <dbReference type="NCBI Taxonomy" id="1655491"/>
    <lineage>
        <taxon>Bacteria</taxon>
        <taxon>Pseudomonadati</taxon>
        <taxon>Bacteroidota</taxon>
        <taxon>Flavobacteriia</taxon>
        <taxon>Flavobacteriales</taxon>
        <taxon>Flavobacteriaceae</taxon>
        <taxon>Leeuwenhoekiella</taxon>
    </lineage>
</organism>
<dbReference type="PANTHER" id="PTHR11808:SF15">
    <property type="entry name" value="CYSTATHIONINE GAMMA-LYASE"/>
    <property type="match status" value="1"/>
</dbReference>
<dbReference type="GO" id="GO:0003962">
    <property type="term" value="F:cystathionine gamma-synthase activity"/>
    <property type="evidence" value="ECO:0007669"/>
    <property type="project" value="TreeGrafter"/>
</dbReference>
<dbReference type="EMBL" id="NQXA01000003">
    <property type="protein sequence ID" value="PHQ29693.1"/>
    <property type="molecule type" value="Genomic_DNA"/>
</dbReference>
<comment type="cofactor">
    <cofactor evidence="1 5">
        <name>pyridoxal 5'-phosphate</name>
        <dbReference type="ChEBI" id="CHEBI:597326"/>
    </cofactor>
</comment>
<evidence type="ECO:0000256" key="5">
    <source>
        <dbReference type="RuleBase" id="RU362118"/>
    </source>
</evidence>
<name>A0A2G1VSE3_9FLAO</name>
<comment type="caution">
    <text evidence="7">The sequence shown here is derived from an EMBL/GenBank/DDBJ whole genome shotgun (WGS) entry which is preliminary data.</text>
</comment>
<dbReference type="RefSeq" id="WP_099645534.1">
    <property type="nucleotide sequence ID" value="NZ_KZ319289.1"/>
</dbReference>
<keyword evidence="8" id="KW-1185">Reference proteome</keyword>
<evidence type="ECO:0000256" key="2">
    <source>
        <dbReference type="ARBA" id="ARBA00009077"/>
    </source>
</evidence>
<dbReference type="AlphaFoldDB" id="A0A2G1VSE3"/>
<dbReference type="PANTHER" id="PTHR11808">
    <property type="entry name" value="TRANS-SULFURATION ENZYME FAMILY MEMBER"/>
    <property type="match status" value="1"/>
</dbReference>
<evidence type="ECO:0000313" key="7">
    <source>
        <dbReference type="EMBL" id="PHQ29693.1"/>
    </source>
</evidence>
<dbReference type="OrthoDB" id="9803729at2"/>
<dbReference type="Gene3D" id="3.40.640.10">
    <property type="entry name" value="Type I PLP-dependent aspartate aminotransferase-like (Major domain)"/>
    <property type="match status" value="1"/>
</dbReference>
<keyword evidence="3 4" id="KW-0663">Pyridoxal phosphate</keyword>
<comment type="similarity">
    <text evidence="2 5">Belongs to the trans-sulfuration enzymes family.</text>
</comment>
<feature type="modified residue" description="N6-(pyridoxal phosphate)lysine" evidence="4">
    <location>
        <position position="196"/>
    </location>
</feature>
<dbReference type="PIRSF" id="PIRSF001434">
    <property type="entry name" value="CGS"/>
    <property type="match status" value="1"/>
</dbReference>
<evidence type="ECO:0000256" key="1">
    <source>
        <dbReference type="ARBA" id="ARBA00001933"/>
    </source>
</evidence>
<reference evidence="7 8" key="1">
    <citation type="submission" date="2017-08" db="EMBL/GenBank/DDBJ databases">
        <title>The whole genome shortgun sequences of strain Leeuwenhoekiella nanhaiensis G18 from the South China Sea.</title>
        <authorList>
            <person name="Liu Q."/>
        </authorList>
    </citation>
    <scope>NUCLEOTIDE SEQUENCE [LARGE SCALE GENOMIC DNA]</scope>
    <source>
        <strain evidence="7 8">G18</strain>
    </source>
</reference>
<dbReference type="FunFam" id="3.90.1150.10:FF:000008">
    <property type="entry name" value="Cystathionine gamma-synthase"/>
    <property type="match status" value="1"/>
</dbReference>